<comment type="caution">
    <text evidence="7">The sequence shown here is derived from an EMBL/GenBank/DDBJ whole genome shotgun (WGS) entry which is preliminary data.</text>
</comment>
<comment type="subcellular location">
    <subcellularLocation>
        <location evidence="1">Cytoplasm</location>
    </subcellularLocation>
</comment>
<gene>
    <name evidence="7" type="ORF">F2P56_005607</name>
</gene>
<dbReference type="Proteomes" id="UP000619265">
    <property type="component" value="Unassembled WGS sequence"/>
</dbReference>
<evidence type="ECO:0000256" key="2">
    <source>
        <dbReference type="ARBA" id="ARBA00009695"/>
    </source>
</evidence>
<protein>
    <recommendedName>
        <fullName evidence="3">Regulatory protein RecX</fullName>
    </recommendedName>
</protein>
<dbReference type="Pfam" id="PF21981">
    <property type="entry name" value="RecX_HTH3"/>
    <property type="match status" value="1"/>
</dbReference>
<evidence type="ECO:0000256" key="1">
    <source>
        <dbReference type="ARBA" id="ARBA00004496"/>
    </source>
</evidence>
<evidence type="ECO:0000259" key="5">
    <source>
        <dbReference type="Pfam" id="PF02631"/>
    </source>
</evidence>
<reference evidence="7" key="1">
    <citation type="submission" date="2015-10" db="EMBL/GenBank/DDBJ databases">
        <authorList>
            <person name="Martinez-Garcia P.J."/>
            <person name="Crepeau M.W."/>
            <person name="Puiu D."/>
            <person name="Gonzalez-Ibeas D."/>
            <person name="Whalen J."/>
            <person name="Stevens K."/>
            <person name="Paul R."/>
            <person name="Butterfield T."/>
            <person name="Britton M."/>
            <person name="Reagan R."/>
            <person name="Chakraborty S."/>
            <person name="Walawage S.L."/>
            <person name="Vasquez-Gross H.A."/>
            <person name="Cardeno C."/>
            <person name="Famula R."/>
            <person name="Pratt K."/>
            <person name="Kuruganti S."/>
            <person name="Aradhya M.K."/>
            <person name="Leslie C.A."/>
            <person name="Dandekar A.M."/>
            <person name="Salzberg S.L."/>
            <person name="Wegrzyn J.L."/>
            <person name="Langley C.H."/>
            <person name="Neale D.B."/>
        </authorList>
    </citation>
    <scope>NUCLEOTIDE SEQUENCE</scope>
    <source>
        <tissue evidence="7">Leaves</tissue>
    </source>
</reference>
<dbReference type="Gene3D" id="1.10.10.10">
    <property type="entry name" value="Winged helix-like DNA-binding domain superfamily/Winged helix DNA-binding domain"/>
    <property type="match status" value="3"/>
</dbReference>
<name>A0A834D985_JUGRE</name>
<evidence type="ECO:0000313" key="8">
    <source>
        <dbReference type="Proteomes" id="UP000619265"/>
    </source>
</evidence>
<evidence type="ECO:0000256" key="4">
    <source>
        <dbReference type="ARBA" id="ARBA00022490"/>
    </source>
</evidence>
<feature type="domain" description="RecX third three-helical" evidence="6">
    <location>
        <begin position="240"/>
        <end position="280"/>
    </location>
</feature>
<dbReference type="PANTHER" id="PTHR33602">
    <property type="entry name" value="REGULATORY PROTEIN RECX FAMILY PROTEIN"/>
    <property type="match status" value="1"/>
</dbReference>
<feature type="domain" description="RecX second three-helical" evidence="5">
    <location>
        <begin position="175"/>
        <end position="215"/>
    </location>
</feature>
<dbReference type="InterPro" id="IPR003783">
    <property type="entry name" value="Regulatory_RecX"/>
</dbReference>
<accession>A0A834D985</accession>
<dbReference type="GO" id="GO:0005737">
    <property type="term" value="C:cytoplasm"/>
    <property type="evidence" value="ECO:0007669"/>
    <property type="project" value="UniProtKB-SubCell"/>
</dbReference>
<dbReference type="InterPro" id="IPR036388">
    <property type="entry name" value="WH-like_DNA-bd_sf"/>
</dbReference>
<dbReference type="AlphaFoldDB" id="A0A834D985"/>
<dbReference type="PANTHER" id="PTHR33602:SF1">
    <property type="entry name" value="REGULATORY PROTEIN RECX FAMILY PROTEIN"/>
    <property type="match status" value="1"/>
</dbReference>
<reference evidence="7" key="2">
    <citation type="submission" date="2020-03" db="EMBL/GenBank/DDBJ databases">
        <title>Walnut 2.0.</title>
        <authorList>
            <person name="Marrano A."/>
            <person name="Britton M."/>
            <person name="Zimin A.V."/>
            <person name="Zaini P.A."/>
            <person name="Workman R."/>
            <person name="Puiu D."/>
            <person name="Bianco L."/>
            <person name="Allen B.J."/>
            <person name="Troggio M."/>
            <person name="Leslie C.A."/>
            <person name="Timp W."/>
            <person name="Dendekar A."/>
            <person name="Salzberg S.L."/>
            <person name="Neale D.B."/>
        </authorList>
    </citation>
    <scope>NUCLEOTIDE SEQUENCE</scope>
    <source>
        <tissue evidence="7">Leaves</tissue>
    </source>
</reference>
<dbReference type="Gramene" id="Jr02_26320_p1">
    <property type="protein sequence ID" value="cds.Jr02_26320_p1"/>
    <property type="gene ID" value="Jr02_26320"/>
</dbReference>
<dbReference type="EMBL" id="LIHL02000002">
    <property type="protein sequence ID" value="KAF5479106.1"/>
    <property type="molecule type" value="Genomic_DNA"/>
</dbReference>
<comment type="similarity">
    <text evidence="2">Belongs to the RecX family.</text>
</comment>
<organism evidence="7 8">
    <name type="scientific">Juglans regia</name>
    <name type="common">English walnut</name>
    <dbReference type="NCBI Taxonomy" id="51240"/>
    <lineage>
        <taxon>Eukaryota</taxon>
        <taxon>Viridiplantae</taxon>
        <taxon>Streptophyta</taxon>
        <taxon>Embryophyta</taxon>
        <taxon>Tracheophyta</taxon>
        <taxon>Spermatophyta</taxon>
        <taxon>Magnoliopsida</taxon>
        <taxon>eudicotyledons</taxon>
        <taxon>Gunneridae</taxon>
        <taxon>Pentapetalae</taxon>
        <taxon>rosids</taxon>
        <taxon>fabids</taxon>
        <taxon>Fagales</taxon>
        <taxon>Juglandaceae</taxon>
        <taxon>Juglans</taxon>
    </lineage>
</organism>
<dbReference type="GO" id="GO:0006282">
    <property type="term" value="P:regulation of DNA repair"/>
    <property type="evidence" value="ECO:0007669"/>
    <property type="project" value="InterPro"/>
</dbReference>
<dbReference type="Pfam" id="PF02631">
    <property type="entry name" value="RecX_HTH2"/>
    <property type="match status" value="1"/>
</dbReference>
<dbReference type="InterPro" id="IPR053925">
    <property type="entry name" value="RecX_HTH_3rd"/>
</dbReference>
<evidence type="ECO:0000313" key="7">
    <source>
        <dbReference type="EMBL" id="KAF5479106.1"/>
    </source>
</evidence>
<evidence type="ECO:0000259" key="6">
    <source>
        <dbReference type="Pfam" id="PF21981"/>
    </source>
</evidence>
<keyword evidence="4" id="KW-0963">Cytoplasm</keyword>
<evidence type="ECO:0000256" key="3">
    <source>
        <dbReference type="ARBA" id="ARBA00018111"/>
    </source>
</evidence>
<proteinExistence type="inferred from homology"/>
<dbReference type="HAMAP" id="MF_01114">
    <property type="entry name" value="RecX"/>
    <property type="match status" value="1"/>
</dbReference>
<dbReference type="InterPro" id="IPR053924">
    <property type="entry name" value="RecX_HTH_2nd"/>
</dbReference>
<sequence length="292" mass="33307">MAIFPGNIISRISSHLQFRVFFIPWVMKNNATAITCLQRRDCGSSVPVRYIPKTSSKIKKSERPLPIKGSKKNEFRNCSDGIQKSFVFDDEKSQNQNQLLVNNESFGDFEQGKDCKQDASCDAKTKQEAEKLAIELLATRSFTAVELRKKLQGKRFSADTVEAVINSFQSRGFINDSLYAETFSRSRWSMSSWGPRRIKLALLKKGVSEVDAENAVKLVFEDGESSDQESNLGLSKLSMDQLYIQASKQWLRGRDLPKETRKSRIVRWLQYRGFNWGIVSIILKKLESECPP</sequence>